<evidence type="ECO:0000256" key="1">
    <source>
        <dbReference type="ARBA" id="ARBA00022705"/>
    </source>
</evidence>
<keyword evidence="2" id="KW-0346">Stress response</keyword>
<dbReference type="PRINTS" id="PR00625">
    <property type="entry name" value="JDOMAIN"/>
</dbReference>
<dbReference type="KEGG" id="kvr:CIB50_0000301"/>
<evidence type="ECO:0000313" key="7">
    <source>
        <dbReference type="Proteomes" id="UP000216825"/>
    </source>
</evidence>
<dbReference type="CDD" id="cd10747">
    <property type="entry name" value="DnaJ_C"/>
    <property type="match status" value="1"/>
</dbReference>
<feature type="region of interest" description="Disordered" evidence="4">
    <location>
        <begin position="153"/>
        <end position="175"/>
    </location>
</feature>
<dbReference type="Pfam" id="PF01556">
    <property type="entry name" value="DnaJ_C"/>
    <property type="match status" value="1"/>
</dbReference>
<protein>
    <submittedName>
        <fullName evidence="6">Chaperone protein DnaJ</fullName>
    </submittedName>
</protein>
<keyword evidence="1" id="KW-0235">DNA replication</keyword>
<evidence type="ECO:0000256" key="3">
    <source>
        <dbReference type="ARBA" id="ARBA00023186"/>
    </source>
</evidence>
<dbReference type="SUPFAM" id="SSF49493">
    <property type="entry name" value="HSP40/DnaJ peptide-binding domain"/>
    <property type="match status" value="2"/>
</dbReference>
<evidence type="ECO:0000256" key="2">
    <source>
        <dbReference type="ARBA" id="ARBA00023016"/>
    </source>
</evidence>
<sequence>MASQDWIDKDFYSVLGVSKDASQADVKKAYRKLARKYHPDQNPGDAAAEKRFKDITEANSVLSDPEEREQYDAIRAMGSGARFTAGGPEGAGGAGGAGFEDIFGDIFNGGGGRRRYTTSSGGGGRRRYTTSSGGGGGFEDIFAQFGGGQGGGFGGQSGFGAQGGFSGYQAPPAKGEDIHTTTTIPLRSAYNGTTVKLRRGNGQTTTVRVPKGVKDGQRLKIAGKGHTGPGGNGDLFVTVKVKEHPFFTREGQDVHVTVPVSVAEAGLGATVQVPTLDGGHVNVKVPAGTSSGRRMRVKGKGFTSGSSTGNMIVTVQIVLPATINDAARQALEDFAAATEDFDPRADLGAQAAV</sequence>
<dbReference type="FunFam" id="2.60.260.20:FF:000013">
    <property type="entry name" value="DnaJ subfamily B member 11"/>
    <property type="match status" value="1"/>
</dbReference>
<keyword evidence="7" id="KW-1185">Reference proteome</keyword>
<proteinExistence type="predicted"/>
<reference evidence="6" key="2">
    <citation type="submission" date="2020-07" db="EMBL/GenBank/DDBJ databases">
        <title>Genome of starter culture bacteria Kocuria salsicia reveals its technological properties and safety for usage in meat industry.</title>
        <authorList>
            <person name="Michael M."/>
            <person name="Konstantin K."/>
            <person name="Evgenii K."/>
            <person name="Galina S."/>
            <person name="Oksana K."/>
            <person name="Andrei L."/>
        </authorList>
    </citation>
    <scope>NUCLEOTIDE SEQUENCE [LARGE SCALE GENOMIC DNA]</scope>
    <source>
        <strain evidence="6">80</strain>
    </source>
</reference>
<dbReference type="Proteomes" id="UP000216825">
    <property type="component" value="Chromosome"/>
</dbReference>
<feature type="compositionally biased region" description="Gly residues" evidence="4">
    <location>
        <begin position="153"/>
        <end position="166"/>
    </location>
</feature>
<dbReference type="Gene3D" id="1.10.287.110">
    <property type="entry name" value="DnaJ domain"/>
    <property type="match status" value="1"/>
</dbReference>
<dbReference type="PROSITE" id="PS00636">
    <property type="entry name" value="DNAJ_1"/>
    <property type="match status" value="1"/>
</dbReference>
<name>A0A7D7KYS0_KOCVA</name>
<dbReference type="GO" id="GO:0051082">
    <property type="term" value="F:unfolded protein binding"/>
    <property type="evidence" value="ECO:0007669"/>
    <property type="project" value="InterPro"/>
</dbReference>
<dbReference type="InterPro" id="IPR001623">
    <property type="entry name" value="DnaJ_domain"/>
</dbReference>
<accession>A0A7D7KYS0</accession>
<dbReference type="EMBL" id="CP059343">
    <property type="protein sequence ID" value="QMS55615.1"/>
    <property type="molecule type" value="Genomic_DNA"/>
</dbReference>
<feature type="region of interest" description="Disordered" evidence="4">
    <location>
        <begin position="110"/>
        <end position="135"/>
    </location>
</feature>
<keyword evidence="3" id="KW-0143">Chaperone</keyword>
<dbReference type="InterPro" id="IPR036869">
    <property type="entry name" value="J_dom_sf"/>
</dbReference>
<dbReference type="AlphaFoldDB" id="A0A7D7KYS0"/>
<feature type="domain" description="J" evidence="5">
    <location>
        <begin position="10"/>
        <end position="75"/>
    </location>
</feature>
<dbReference type="Gene3D" id="2.60.260.20">
    <property type="entry name" value="Urease metallochaperone UreE, N-terminal domain"/>
    <property type="match status" value="2"/>
</dbReference>
<dbReference type="SMART" id="SM00271">
    <property type="entry name" value="DnaJ"/>
    <property type="match status" value="1"/>
</dbReference>
<evidence type="ECO:0000256" key="4">
    <source>
        <dbReference type="SAM" id="MobiDB-lite"/>
    </source>
</evidence>
<dbReference type="PANTHER" id="PTHR43096:SF54">
    <property type="entry name" value="CHAPERONE PROTEIN DNAJ 1"/>
    <property type="match status" value="1"/>
</dbReference>
<dbReference type="InterPro" id="IPR002939">
    <property type="entry name" value="DnaJ_C"/>
</dbReference>
<dbReference type="RefSeq" id="WP_055082033.1">
    <property type="nucleotide sequence ID" value="NZ_CP059343.1"/>
</dbReference>
<evidence type="ECO:0000313" key="6">
    <source>
        <dbReference type="EMBL" id="QMS55615.1"/>
    </source>
</evidence>
<organism evidence="6 7">
    <name type="scientific">Kocuria varians</name>
    <name type="common">Micrococcus varians</name>
    <dbReference type="NCBI Taxonomy" id="1272"/>
    <lineage>
        <taxon>Bacteria</taxon>
        <taxon>Bacillati</taxon>
        <taxon>Actinomycetota</taxon>
        <taxon>Actinomycetes</taxon>
        <taxon>Micrococcales</taxon>
        <taxon>Micrococcaceae</taxon>
        <taxon>Kocuria</taxon>
    </lineage>
</organism>
<dbReference type="CDD" id="cd06257">
    <property type="entry name" value="DnaJ"/>
    <property type="match status" value="1"/>
</dbReference>
<reference evidence="6" key="1">
    <citation type="submission" date="2017-08" db="EMBL/GenBank/DDBJ databases">
        <authorList>
            <person name="Minaev M."/>
            <person name="Kurbakov K.A."/>
            <person name="Solodovnikova G.I."/>
            <person name="Kuznetsova O.A."/>
            <person name="Lisitsyn A.B."/>
        </authorList>
    </citation>
    <scope>NUCLEOTIDE SEQUENCE</scope>
    <source>
        <strain evidence="6">80</strain>
    </source>
</reference>
<dbReference type="PROSITE" id="PS50076">
    <property type="entry name" value="DNAJ_2"/>
    <property type="match status" value="1"/>
</dbReference>
<gene>
    <name evidence="6" type="primary">dnaJ</name>
    <name evidence="6" type="ORF">CIB50_0000301</name>
</gene>
<dbReference type="InterPro" id="IPR008971">
    <property type="entry name" value="HSP40/DnaJ_pept-bd"/>
</dbReference>
<dbReference type="SUPFAM" id="SSF46565">
    <property type="entry name" value="Chaperone J-domain"/>
    <property type="match status" value="1"/>
</dbReference>
<evidence type="ECO:0000259" key="5">
    <source>
        <dbReference type="PROSITE" id="PS50076"/>
    </source>
</evidence>
<dbReference type="Pfam" id="PF00226">
    <property type="entry name" value="DnaJ"/>
    <property type="match status" value="1"/>
</dbReference>
<dbReference type="GO" id="GO:0005737">
    <property type="term" value="C:cytoplasm"/>
    <property type="evidence" value="ECO:0007669"/>
    <property type="project" value="TreeGrafter"/>
</dbReference>
<dbReference type="GO" id="GO:0042026">
    <property type="term" value="P:protein refolding"/>
    <property type="evidence" value="ECO:0007669"/>
    <property type="project" value="TreeGrafter"/>
</dbReference>
<dbReference type="InterPro" id="IPR018253">
    <property type="entry name" value="DnaJ_domain_CS"/>
</dbReference>
<dbReference type="PANTHER" id="PTHR43096">
    <property type="entry name" value="DNAJ HOMOLOG 1, MITOCHONDRIAL-RELATED"/>
    <property type="match status" value="1"/>
</dbReference>